<sequence>MISRWSLRLRLTAAFTLTMALILTAAAIGTVVNSRASLDESITESLQYRLRDVQSAADELAPVLTSGRDTAEQVLDAEGKVVASSGGDQPLLTPSEFAAAQRGPIIVEHPGAGALTGPVRVAAGPAEPRVAVAAVSLADRDAAAADLAQELAVAFPLVLVAAAVGAYLLTGAALRPVERMRARAASITAENPEQRLPVPESRDEISRLGNTFNDLLGRLHAALDRERQFVADASHELRTPLSVLTTELELALRRPRTQDELTAALRSALGETERLSQLAHDLLLLARAERTGGGAQESIVEIRSLLASVVDRLHVVTEAHDVDVDCPLGLAARANPDDLRRAVSNLLDNAVQHGSGPITVSAQGRGADGTVVIEVRDHGPGLDPELLPHIFDRFTRADTARTSGGTGLGLAITAALVHRNGGSVTAANAADGGAVFTITLPAGRPEEP</sequence>
<dbReference type="InterPro" id="IPR003660">
    <property type="entry name" value="HAMP_dom"/>
</dbReference>
<feature type="transmembrane region" description="Helical" evidence="11">
    <location>
        <begin position="153"/>
        <end position="174"/>
    </location>
</feature>
<evidence type="ECO:0000256" key="6">
    <source>
        <dbReference type="ARBA" id="ARBA00022692"/>
    </source>
</evidence>
<evidence type="ECO:0000259" key="13">
    <source>
        <dbReference type="PROSITE" id="PS50885"/>
    </source>
</evidence>
<keyword evidence="14" id="KW-0547">Nucleotide-binding</keyword>
<evidence type="ECO:0000256" key="8">
    <source>
        <dbReference type="ARBA" id="ARBA00022989"/>
    </source>
</evidence>
<dbReference type="Proteomes" id="UP001210380">
    <property type="component" value="Unassembled WGS sequence"/>
</dbReference>
<name>A0ABT4V104_9PSEU</name>
<dbReference type="PROSITE" id="PS50109">
    <property type="entry name" value="HIS_KIN"/>
    <property type="match status" value="1"/>
</dbReference>
<dbReference type="PROSITE" id="PS50885">
    <property type="entry name" value="HAMP"/>
    <property type="match status" value="1"/>
</dbReference>
<keyword evidence="8 11" id="KW-1133">Transmembrane helix</keyword>
<dbReference type="PANTHER" id="PTHR45436">
    <property type="entry name" value="SENSOR HISTIDINE KINASE YKOH"/>
    <property type="match status" value="1"/>
</dbReference>
<dbReference type="Pfam" id="PF00672">
    <property type="entry name" value="HAMP"/>
    <property type="match status" value="1"/>
</dbReference>
<dbReference type="GO" id="GO:0005524">
    <property type="term" value="F:ATP binding"/>
    <property type="evidence" value="ECO:0007669"/>
    <property type="project" value="UniProtKB-KW"/>
</dbReference>
<dbReference type="CDD" id="cd00082">
    <property type="entry name" value="HisKA"/>
    <property type="match status" value="1"/>
</dbReference>
<feature type="domain" description="Histidine kinase" evidence="12">
    <location>
        <begin position="232"/>
        <end position="444"/>
    </location>
</feature>
<dbReference type="Pfam" id="PF02518">
    <property type="entry name" value="HATPase_c"/>
    <property type="match status" value="1"/>
</dbReference>
<dbReference type="PRINTS" id="PR00344">
    <property type="entry name" value="BCTRLSENSOR"/>
</dbReference>
<keyword evidence="6 11" id="KW-0812">Transmembrane</keyword>
<dbReference type="EMBL" id="JAQGLA010000023">
    <property type="protein sequence ID" value="MDA3627099.1"/>
    <property type="molecule type" value="Genomic_DNA"/>
</dbReference>
<keyword evidence="9" id="KW-0902">Two-component regulatory system</keyword>
<keyword evidence="5" id="KW-0808">Transferase</keyword>
<dbReference type="InterPro" id="IPR036890">
    <property type="entry name" value="HATPase_C_sf"/>
</dbReference>
<comment type="catalytic activity">
    <reaction evidence="1">
        <text>ATP + protein L-histidine = ADP + protein N-phospho-L-histidine.</text>
        <dbReference type="EC" id="2.7.13.3"/>
    </reaction>
</comment>
<gene>
    <name evidence="14" type="ORF">OU415_16765</name>
</gene>
<dbReference type="Gene3D" id="3.30.565.10">
    <property type="entry name" value="Histidine kinase-like ATPase, C-terminal domain"/>
    <property type="match status" value="1"/>
</dbReference>
<dbReference type="EC" id="2.7.13.3" evidence="3"/>
<dbReference type="InterPro" id="IPR003594">
    <property type="entry name" value="HATPase_dom"/>
</dbReference>
<feature type="domain" description="HAMP" evidence="13">
    <location>
        <begin position="171"/>
        <end position="224"/>
    </location>
</feature>
<dbReference type="SUPFAM" id="SSF55874">
    <property type="entry name" value="ATPase domain of HSP90 chaperone/DNA topoisomerase II/histidine kinase"/>
    <property type="match status" value="1"/>
</dbReference>
<dbReference type="SMART" id="SM00388">
    <property type="entry name" value="HisKA"/>
    <property type="match status" value="1"/>
</dbReference>
<evidence type="ECO:0000256" key="4">
    <source>
        <dbReference type="ARBA" id="ARBA00022553"/>
    </source>
</evidence>
<keyword evidence="15" id="KW-1185">Reference proteome</keyword>
<dbReference type="Pfam" id="PF00512">
    <property type="entry name" value="HisKA"/>
    <property type="match status" value="1"/>
</dbReference>
<evidence type="ECO:0000256" key="10">
    <source>
        <dbReference type="ARBA" id="ARBA00023136"/>
    </source>
</evidence>
<protein>
    <recommendedName>
        <fullName evidence="3">histidine kinase</fullName>
        <ecNumber evidence="3">2.7.13.3</ecNumber>
    </recommendedName>
</protein>
<evidence type="ECO:0000313" key="15">
    <source>
        <dbReference type="Proteomes" id="UP001210380"/>
    </source>
</evidence>
<keyword evidence="4" id="KW-0597">Phosphoprotein</keyword>
<reference evidence="14 15" key="1">
    <citation type="submission" date="2022-11" db="EMBL/GenBank/DDBJ databases">
        <title>Draft genome sequence of Saccharopolyspora sp. WRP15-2 isolated from rhizosphere soils of wild rice in Thailand.</title>
        <authorList>
            <person name="Duangmal K."/>
            <person name="Kammanee S."/>
            <person name="Muangham S."/>
        </authorList>
    </citation>
    <scope>NUCLEOTIDE SEQUENCE [LARGE SCALE GENOMIC DNA]</scope>
    <source>
        <strain evidence="14 15">WRP15-2</strain>
    </source>
</reference>
<evidence type="ECO:0000259" key="12">
    <source>
        <dbReference type="PROSITE" id="PS50109"/>
    </source>
</evidence>
<dbReference type="SMART" id="SM00387">
    <property type="entry name" value="HATPase_c"/>
    <property type="match status" value="1"/>
</dbReference>
<evidence type="ECO:0000256" key="1">
    <source>
        <dbReference type="ARBA" id="ARBA00000085"/>
    </source>
</evidence>
<evidence type="ECO:0000256" key="7">
    <source>
        <dbReference type="ARBA" id="ARBA00022777"/>
    </source>
</evidence>
<keyword evidence="7" id="KW-0418">Kinase</keyword>
<dbReference type="InterPro" id="IPR003661">
    <property type="entry name" value="HisK_dim/P_dom"/>
</dbReference>
<dbReference type="Gene3D" id="6.10.340.10">
    <property type="match status" value="1"/>
</dbReference>
<dbReference type="SUPFAM" id="SSF47384">
    <property type="entry name" value="Homodimeric domain of signal transducing histidine kinase"/>
    <property type="match status" value="1"/>
</dbReference>
<dbReference type="Gene3D" id="1.10.287.130">
    <property type="match status" value="1"/>
</dbReference>
<dbReference type="InterPro" id="IPR036097">
    <property type="entry name" value="HisK_dim/P_sf"/>
</dbReference>
<dbReference type="InterPro" id="IPR004358">
    <property type="entry name" value="Sig_transdc_His_kin-like_C"/>
</dbReference>
<organism evidence="14 15">
    <name type="scientific">Saccharopolyspora oryzae</name>
    <dbReference type="NCBI Taxonomy" id="2997343"/>
    <lineage>
        <taxon>Bacteria</taxon>
        <taxon>Bacillati</taxon>
        <taxon>Actinomycetota</taxon>
        <taxon>Actinomycetes</taxon>
        <taxon>Pseudonocardiales</taxon>
        <taxon>Pseudonocardiaceae</taxon>
        <taxon>Saccharopolyspora</taxon>
    </lineage>
</organism>
<dbReference type="InterPro" id="IPR005467">
    <property type="entry name" value="His_kinase_dom"/>
</dbReference>
<comment type="subcellular location">
    <subcellularLocation>
        <location evidence="2">Cell membrane</location>
    </subcellularLocation>
</comment>
<dbReference type="PANTHER" id="PTHR45436:SF5">
    <property type="entry name" value="SENSOR HISTIDINE KINASE TRCS"/>
    <property type="match status" value="1"/>
</dbReference>
<dbReference type="SUPFAM" id="SSF158472">
    <property type="entry name" value="HAMP domain-like"/>
    <property type="match status" value="1"/>
</dbReference>
<dbReference type="SMART" id="SM00304">
    <property type="entry name" value="HAMP"/>
    <property type="match status" value="1"/>
</dbReference>
<evidence type="ECO:0000256" key="11">
    <source>
        <dbReference type="SAM" id="Phobius"/>
    </source>
</evidence>
<evidence type="ECO:0000313" key="14">
    <source>
        <dbReference type="EMBL" id="MDA3627099.1"/>
    </source>
</evidence>
<dbReference type="CDD" id="cd06225">
    <property type="entry name" value="HAMP"/>
    <property type="match status" value="1"/>
</dbReference>
<dbReference type="CDD" id="cd00075">
    <property type="entry name" value="HATPase"/>
    <property type="match status" value="1"/>
</dbReference>
<comment type="caution">
    <text evidence="14">The sequence shown here is derived from an EMBL/GenBank/DDBJ whole genome shotgun (WGS) entry which is preliminary data.</text>
</comment>
<evidence type="ECO:0000256" key="2">
    <source>
        <dbReference type="ARBA" id="ARBA00004236"/>
    </source>
</evidence>
<proteinExistence type="predicted"/>
<evidence type="ECO:0000256" key="3">
    <source>
        <dbReference type="ARBA" id="ARBA00012438"/>
    </source>
</evidence>
<accession>A0ABT4V104</accession>
<evidence type="ECO:0000256" key="5">
    <source>
        <dbReference type="ARBA" id="ARBA00022679"/>
    </source>
</evidence>
<dbReference type="RefSeq" id="WP_270949743.1">
    <property type="nucleotide sequence ID" value="NZ_JAQGLA010000023.1"/>
</dbReference>
<dbReference type="InterPro" id="IPR050428">
    <property type="entry name" value="TCS_sensor_his_kinase"/>
</dbReference>
<keyword evidence="10 11" id="KW-0472">Membrane</keyword>
<keyword evidence="14" id="KW-0067">ATP-binding</keyword>
<evidence type="ECO:0000256" key="9">
    <source>
        <dbReference type="ARBA" id="ARBA00023012"/>
    </source>
</evidence>